<comment type="caution">
    <text evidence="1">The sequence shown here is derived from an EMBL/GenBank/DDBJ whole genome shotgun (WGS) entry which is preliminary data.</text>
</comment>
<gene>
    <name evidence="1" type="ORF">SDC9_169004</name>
</gene>
<dbReference type="EMBL" id="VSSQ01069638">
    <property type="protein sequence ID" value="MPN21624.1"/>
    <property type="molecule type" value="Genomic_DNA"/>
</dbReference>
<protein>
    <submittedName>
        <fullName evidence="1">Uncharacterized protein</fullName>
    </submittedName>
</protein>
<organism evidence="1">
    <name type="scientific">bioreactor metagenome</name>
    <dbReference type="NCBI Taxonomy" id="1076179"/>
    <lineage>
        <taxon>unclassified sequences</taxon>
        <taxon>metagenomes</taxon>
        <taxon>ecological metagenomes</taxon>
    </lineage>
</organism>
<dbReference type="AlphaFoldDB" id="A0A645GC88"/>
<proteinExistence type="predicted"/>
<reference evidence="1" key="1">
    <citation type="submission" date="2019-08" db="EMBL/GenBank/DDBJ databases">
        <authorList>
            <person name="Kucharzyk K."/>
            <person name="Murdoch R.W."/>
            <person name="Higgins S."/>
            <person name="Loffler F."/>
        </authorList>
    </citation>
    <scope>NUCLEOTIDE SEQUENCE</scope>
</reference>
<name>A0A645GC88_9ZZZZ</name>
<accession>A0A645GC88</accession>
<sequence>MVTERFIEIAEAVLNALFTLHRFQMALINKPGAKTEFEFVIIRRDRNDRNNLSGANISHGHHVIAYLRPNSRIFSGLHIASRQRRTDDCREGQQQQKQIFHH</sequence>
<evidence type="ECO:0000313" key="1">
    <source>
        <dbReference type="EMBL" id="MPN21624.1"/>
    </source>
</evidence>